<evidence type="ECO:0000259" key="1">
    <source>
        <dbReference type="Pfam" id="PF13723"/>
    </source>
</evidence>
<gene>
    <name evidence="2" type="ORF">HZU75_12675</name>
</gene>
<reference evidence="2 3" key="1">
    <citation type="journal article" date="2016" name="Int. J. Syst. Evol. Microbiol.">
        <title>Chitinibacter fontanus sp. nov., isolated from a spring.</title>
        <authorList>
            <person name="Sheu S.Y."/>
            <person name="Li Y.S."/>
            <person name="Young C.C."/>
            <person name="Chen W.M."/>
        </authorList>
    </citation>
    <scope>NUCLEOTIDE SEQUENCE [LARGE SCALE GENOMIC DNA]</scope>
    <source>
        <strain evidence="2 3">STM-7</strain>
    </source>
</reference>
<dbReference type="InterPro" id="IPR014030">
    <property type="entry name" value="Ketoacyl_synth_N"/>
</dbReference>
<feature type="domain" description="Beta-ketoacyl synthase-like N-terminal" evidence="1">
    <location>
        <begin position="18"/>
        <end position="221"/>
    </location>
</feature>
<organism evidence="2 3">
    <name type="scientific">Chitinibacter fontanus</name>
    <dbReference type="NCBI Taxonomy" id="1737446"/>
    <lineage>
        <taxon>Bacteria</taxon>
        <taxon>Pseudomonadati</taxon>
        <taxon>Pseudomonadota</taxon>
        <taxon>Betaproteobacteria</taxon>
        <taxon>Neisseriales</taxon>
        <taxon>Chitinibacteraceae</taxon>
        <taxon>Chitinibacter</taxon>
    </lineage>
</organism>
<name>A0A7D5ZL87_9NEIS</name>
<accession>A0A7D5ZL87</accession>
<dbReference type="EMBL" id="CP058952">
    <property type="protein sequence ID" value="QLI82310.1"/>
    <property type="molecule type" value="Genomic_DNA"/>
</dbReference>
<dbReference type="RefSeq" id="WP_180306391.1">
    <property type="nucleotide sequence ID" value="NZ_CP058952.1"/>
</dbReference>
<proteinExistence type="predicted"/>
<dbReference type="AlphaFoldDB" id="A0A7D5ZL87"/>
<protein>
    <submittedName>
        <fullName evidence="2">Beta-ketoacyl synthase chain length factor</fullName>
    </submittedName>
</protein>
<evidence type="ECO:0000313" key="3">
    <source>
        <dbReference type="Proteomes" id="UP000510822"/>
    </source>
</evidence>
<dbReference type="Proteomes" id="UP000510822">
    <property type="component" value="Chromosome"/>
</dbReference>
<sequence>MRTALWSIQLNISRTRHWHNDNDTTPRLDFIPALQRRRLSALARINLELAHQINPENTPIRCIFASRHGEIQQTVEMLKTLAHGELISPAMFSHSVHNAAQGLWSILAQQKDECSAISAGLDTLPLAFVEVAGMLCDAPEPQVLLMYSDEAVPEVLSPDDLETKQRFALSCMIDTGTANLQLSAIAKSSDHPSNPRHDFFSWWQSSQSQLITTGNDCDWEWTKL</sequence>
<dbReference type="KEGG" id="cfon:HZU75_12675"/>
<keyword evidence="3" id="KW-1185">Reference proteome</keyword>
<dbReference type="Pfam" id="PF13723">
    <property type="entry name" value="Ketoacyl-synt_2"/>
    <property type="match status" value="1"/>
</dbReference>
<evidence type="ECO:0000313" key="2">
    <source>
        <dbReference type="EMBL" id="QLI82310.1"/>
    </source>
</evidence>